<dbReference type="EMBL" id="MU274926">
    <property type="protein sequence ID" value="KAI0086111.1"/>
    <property type="molecule type" value="Genomic_DNA"/>
</dbReference>
<accession>A0ACB8TVZ5</accession>
<protein>
    <submittedName>
        <fullName evidence="1">Uncharacterized protein</fullName>
    </submittedName>
</protein>
<evidence type="ECO:0000313" key="1">
    <source>
        <dbReference type="EMBL" id="KAI0086111.1"/>
    </source>
</evidence>
<gene>
    <name evidence="1" type="ORF">BDY19DRAFT_908621</name>
</gene>
<proteinExistence type="predicted"/>
<name>A0ACB8TVZ5_9APHY</name>
<evidence type="ECO:0000313" key="2">
    <source>
        <dbReference type="Proteomes" id="UP001055072"/>
    </source>
</evidence>
<sequence length="449" mass="50210">MSDVTEVAFNDIFTADDEDAGDVAKYYSTAPERKKLKHLETDCQQLTRLRHSNLLAVLAVKLVLAGGGGTSRLRTLHEKRPAVSLKDVLEDCDFLKKVRTMPGPSKRVKLFHVAYYVQLLDMNRSEPFSTNSYGYRRGLCTSREGIAFFPQCYSRAVRDIRATIQFAIAISVQQPIVFKPLSMLCNKQVVFDGICFEVVKIQEIASREYDEKRSSASYTSVEYAANQGTAAPTTLPSLQVLVQYAERAREAGLGSGETFISPPTDLKSVDGVTSGTPDIDEDLISARRALSKSKLAVFYLITTDISGPFNALFAFSQVGYVSGVILYFVMSGVACYTGLILWKLFCAEYYPVQMYADLEERIFGTWFKNLCTVLQSLQFIINVGTICLLKRTKHRPNLRPQRILLLCPNPHLVAFRNYGWFANMAVWLNLLTIFISMGVVAHSPPNFPG</sequence>
<keyword evidence="2" id="KW-1185">Reference proteome</keyword>
<dbReference type="Proteomes" id="UP001055072">
    <property type="component" value="Unassembled WGS sequence"/>
</dbReference>
<comment type="caution">
    <text evidence="1">The sequence shown here is derived from an EMBL/GenBank/DDBJ whole genome shotgun (WGS) entry which is preliminary data.</text>
</comment>
<organism evidence="1 2">
    <name type="scientific">Irpex rosettiformis</name>
    <dbReference type="NCBI Taxonomy" id="378272"/>
    <lineage>
        <taxon>Eukaryota</taxon>
        <taxon>Fungi</taxon>
        <taxon>Dikarya</taxon>
        <taxon>Basidiomycota</taxon>
        <taxon>Agaricomycotina</taxon>
        <taxon>Agaricomycetes</taxon>
        <taxon>Polyporales</taxon>
        <taxon>Irpicaceae</taxon>
        <taxon>Irpex</taxon>
    </lineage>
</organism>
<reference evidence="1" key="1">
    <citation type="journal article" date="2021" name="Environ. Microbiol.">
        <title>Gene family expansions and transcriptome signatures uncover fungal adaptations to wood decay.</title>
        <authorList>
            <person name="Hage H."/>
            <person name="Miyauchi S."/>
            <person name="Viragh M."/>
            <person name="Drula E."/>
            <person name="Min B."/>
            <person name="Chaduli D."/>
            <person name="Navarro D."/>
            <person name="Favel A."/>
            <person name="Norest M."/>
            <person name="Lesage-Meessen L."/>
            <person name="Balint B."/>
            <person name="Merenyi Z."/>
            <person name="de Eugenio L."/>
            <person name="Morin E."/>
            <person name="Martinez A.T."/>
            <person name="Baldrian P."/>
            <person name="Stursova M."/>
            <person name="Martinez M.J."/>
            <person name="Novotny C."/>
            <person name="Magnuson J.K."/>
            <person name="Spatafora J.W."/>
            <person name="Maurice S."/>
            <person name="Pangilinan J."/>
            <person name="Andreopoulos W."/>
            <person name="LaButti K."/>
            <person name="Hundley H."/>
            <person name="Na H."/>
            <person name="Kuo A."/>
            <person name="Barry K."/>
            <person name="Lipzen A."/>
            <person name="Henrissat B."/>
            <person name="Riley R."/>
            <person name="Ahrendt S."/>
            <person name="Nagy L.G."/>
            <person name="Grigoriev I.V."/>
            <person name="Martin F."/>
            <person name="Rosso M.N."/>
        </authorList>
    </citation>
    <scope>NUCLEOTIDE SEQUENCE</scope>
    <source>
        <strain evidence="1">CBS 384.51</strain>
    </source>
</reference>